<dbReference type="Proteomes" id="UP000036403">
    <property type="component" value="Unassembled WGS sequence"/>
</dbReference>
<dbReference type="EMBL" id="LBMM01009961">
    <property type="protein sequence ID" value="KMQ87757.1"/>
    <property type="molecule type" value="Genomic_DNA"/>
</dbReference>
<feature type="compositionally biased region" description="Polar residues" evidence="1">
    <location>
        <begin position="1"/>
        <end position="19"/>
    </location>
</feature>
<evidence type="ECO:0000313" key="2">
    <source>
        <dbReference type="EMBL" id="KMQ87757.1"/>
    </source>
</evidence>
<gene>
    <name evidence="2" type="ORF">RF55_12875</name>
</gene>
<keyword evidence="2" id="KW-0695">RNA-directed DNA polymerase</keyword>
<keyword evidence="2" id="KW-0548">Nucleotidyltransferase</keyword>
<evidence type="ECO:0000313" key="3">
    <source>
        <dbReference type="Proteomes" id="UP000036403"/>
    </source>
</evidence>
<reference evidence="2 3" key="1">
    <citation type="submission" date="2015-04" db="EMBL/GenBank/DDBJ databases">
        <title>Lasius niger genome sequencing.</title>
        <authorList>
            <person name="Konorov E.A."/>
            <person name="Nikitin M.A."/>
            <person name="Kirill M.V."/>
            <person name="Chang P."/>
        </authorList>
    </citation>
    <scope>NUCLEOTIDE SEQUENCE [LARGE SCALE GENOMIC DNA]</scope>
    <source>
        <tissue evidence="2">Whole</tissue>
    </source>
</reference>
<protein>
    <submittedName>
        <fullName evidence="2">Reverse transcriptase</fullName>
    </submittedName>
</protein>
<name>A0A0J7KBU4_LASNI</name>
<comment type="caution">
    <text evidence="2">The sequence shown here is derived from an EMBL/GenBank/DDBJ whole genome shotgun (WGS) entry which is preliminary data.</text>
</comment>
<keyword evidence="2" id="KW-0808">Transferase</keyword>
<accession>A0A0J7KBU4</accession>
<dbReference type="OrthoDB" id="8058917at2759"/>
<dbReference type="PaxDb" id="67767-A0A0J7KBU4"/>
<sequence length="223" mass="24640">MDYSTNPAVPANNSHSGTMEPSWEKPNPKKRARLSPDNKTSLKQPKINNYWLGSPVPMSNRFKGLAHDTQNNEDPLPKKLPKPPPILVAGVTNMGQARRVLIERWAGMLEDLSLPGQRTVEAIRPCLVQWLKRSRGGVSYRMTQIFTGHGCFGEYLGRIGKERTGVRVHCGYICDSAQHTLAECPSWTNEREEMAAVMGLFPAHPSNKDDGLGGVVEGGLLLL</sequence>
<organism evidence="2 3">
    <name type="scientific">Lasius niger</name>
    <name type="common">Black garden ant</name>
    <dbReference type="NCBI Taxonomy" id="67767"/>
    <lineage>
        <taxon>Eukaryota</taxon>
        <taxon>Metazoa</taxon>
        <taxon>Ecdysozoa</taxon>
        <taxon>Arthropoda</taxon>
        <taxon>Hexapoda</taxon>
        <taxon>Insecta</taxon>
        <taxon>Pterygota</taxon>
        <taxon>Neoptera</taxon>
        <taxon>Endopterygota</taxon>
        <taxon>Hymenoptera</taxon>
        <taxon>Apocrita</taxon>
        <taxon>Aculeata</taxon>
        <taxon>Formicoidea</taxon>
        <taxon>Formicidae</taxon>
        <taxon>Formicinae</taxon>
        <taxon>Lasius</taxon>
        <taxon>Lasius</taxon>
    </lineage>
</organism>
<feature type="region of interest" description="Disordered" evidence="1">
    <location>
        <begin position="1"/>
        <end position="83"/>
    </location>
</feature>
<dbReference type="AlphaFoldDB" id="A0A0J7KBU4"/>
<dbReference type="GO" id="GO:0003964">
    <property type="term" value="F:RNA-directed DNA polymerase activity"/>
    <property type="evidence" value="ECO:0007669"/>
    <property type="project" value="UniProtKB-KW"/>
</dbReference>
<evidence type="ECO:0000256" key="1">
    <source>
        <dbReference type="SAM" id="MobiDB-lite"/>
    </source>
</evidence>
<feature type="compositionally biased region" description="Polar residues" evidence="1">
    <location>
        <begin position="37"/>
        <end position="47"/>
    </location>
</feature>
<keyword evidence="3" id="KW-1185">Reference proteome</keyword>
<proteinExistence type="predicted"/>